<organism evidence="2 3">
    <name type="scientific">Paramicrosporidium saccamoebae</name>
    <dbReference type="NCBI Taxonomy" id="1246581"/>
    <lineage>
        <taxon>Eukaryota</taxon>
        <taxon>Fungi</taxon>
        <taxon>Fungi incertae sedis</taxon>
        <taxon>Cryptomycota</taxon>
        <taxon>Cryptomycota incertae sedis</taxon>
        <taxon>Paramicrosporidium</taxon>
    </lineage>
</organism>
<dbReference type="Proteomes" id="UP000240830">
    <property type="component" value="Unassembled WGS sequence"/>
</dbReference>
<proteinExistence type="predicted"/>
<evidence type="ECO:0000313" key="2">
    <source>
        <dbReference type="EMBL" id="PJF17436.1"/>
    </source>
</evidence>
<gene>
    <name evidence="2" type="ORF">PSACC_02717</name>
</gene>
<comment type="caution">
    <text evidence="2">The sequence shown here is derived from an EMBL/GenBank/DDBJ whole genome shotgun (WGS) entry which is preliminary data.</text>
</comment>
<feature type="compositionally biased region" description="Low complexity" evidence="1">
    <location>
        <begin position="68"/>
        <end position="93"/>
    </location>
</feature>
<evidence type="ECO:0000256" key="1">
    <source>
        <dbReference type="SAM" id="MobiDB-lite"/>
    </source>
</evidence>
<keyword evidence="3" id="KW-1185">Reference proteome</keyword>
<sequence length="439" mass="48797">MWSQILFILPVVVASYISNVPNCRYGSTPELPVPVPTPNSRVPNLSGSRRSTRPYLSSNSMPRSEHGNTLNTIIPTTISSSTHSTSANSTVSNPIPRSTRSTRVSAVVPEAFMNTKSSACPYSRNLYTKNPPGYQRPSLSNAEYNQKLDAIDRNIMLIDTQLALAVTTDSGHMVDRQQELIHCLEFLCLSLVAASRHRRPTPPSAFKMAMVRKYMVVNPGDHLRNPETTQKYLRELLRLVNEGKAYLEPEEERYLRSWMRDEAKNGDFAPVQLDSAFSESDGFYAHYKSIPAGQRKLVLVRLPCNIPTSAMKDVSLRASKKRAMGEFEHDGGRYEVRCTGETPAAALVVPGKKGCHISIYTTSANFADSEFHEVWSAIRVKNDNAEEQGTELDFDGDVGGSEALMVQPKGLRTNLRATDFSTVINRKRKAASPAKKNKK</sequence>
<protein>
    <submittedName>
        <fullName evidence="2">Uncharacterized protein</fullName>
    </submittedName>
</protein>
<name>A0A2H9TI65_9FUNG</name>
<accession>A0A2H9TI65</accession>
<feature type="region of interest" description="Disordered" evidence="1">
    <location>
        <begin position="28"/>
        <end position="102"/>
    </location>
</feature>
<dbReference type="EMBL" id="MTSL01000174">
    <property type="protein sequence ID" value="PJF17436.1"/>
    <property type="molecule type" value="Genomic_DNA"/>
</dbReference>
<evidence type="ECO:0000313" key="3">
    <source>
        <dbReference type="Proteomes" id="UP000240830"/>
    </source>
</evidence>
<dbReference type="AlphaFoldDB" id="A0A2H9TI65"/>
<feature type="compositionally biased region" description="Polar residues" evidence="1">
    <location>
        <begin position="38"/>
        <end position="62"/>
    </location>
</feature>
<reference evidence="2 3" key="1">
    <citation type="submission" date="2016-10" db="EMBL/GenBank/DDBJ databases">
        <title>The genome of Paramicrosporidium saccamoebae is the missing link in understanding Cryptomycota and Microsporidia evolution.</title>
        <authorList>
            <person name="Quandt C.A."/>
            <person name="Beaudet D."/>
            <person name="Corsaro D."/>
            <person name="Michel R."/>
            <person name="Corradi N."/>
            <person name="James T."/>
        </authorList>
    </citation>
    <scope>NUCLEOTIDE SEQUENCE [LARGE SCALE GENOMIC DNA]</scope>
    <source>
        <strain evidence="2 3">KSL3</strain>
    </source>
</reference>